<feature type="region of interest" description="Disordered" evidence="1">
    <location>
        <begin position="51"/>
        <end position="70"/>
    </location>
</feature>
<dbReference type="HOGENOM" id="CLU_2751383_0_0_6"/>
<reference evidence="2 3" key="1">
    <citation type="journal article" date="2012" name="PLoS ONE">
        <title>Edwardsiella comparative phylogenomics reveal the new intra/inter-species taxonomic relationships, virulence evolution and niche adaptation mechanisms.</title>
        <authorList>
            <person name="Yang M."/>
            <person name="Lv Y."/>
            <person name="Xiao J."/>
            <person name="Wu H."/>
            <person name="Zheng H."/>
            <person name="Liu Q."/>
            <person name="Zhang Y."/>
            <person name="Wang Q."/>
        </authorList>
    </citation>
    <scope>NUCLEOTIDE SEQUENCE [LARGE SCALE GENOMIC DNA]</scope>
    <source>
        <strain evidence="3">080813</strain>
    </source>
</reference>
<dbReference type="KEGG" id="ete:ETEE_2717"/>
<organism evidence="2 3">
    <name type="scientific">Edwardsiella anguillarum ET080813</name>
    <dbReference type="NCBI Taxonomy" id="667120"/>
    <lineage>
        <taxon>Bacteria</taxon>
        <taxon>Pseudomonadati</taxon>
        <taxon>Pseudomonadota</taxon>
        <taxon>Gammaproteobacteria</taxon>
        <taxon>Enterobacterales</taxon>
        <taxon>Hafniaceae</taxon>
        <taxon>Edwardsiella</taxon>
    </lineage>
</organism>
<proteinExistence type="predicted"/>
<sequence>MPGHLTVDIGGMPLPRQSVIPPDFDAQVHHVDKRLYQAKNRGRRCLRRRELKTQQEVTPPAQERLRAPVW</sequence>
<protein>
    <submittedName>
        <fullName evidence="2">Uncharacterized protein</fullName>
    </submittedName>
</protein>
<gene>
    <name evidence="2" type="ORF">ETEE_2717</name>
</gene>
<evidence type="ECO:0000313" key="3">
    <source>
        <dbReference type="Proteomes" id="UP000028681"/>
    </source>
</evidence>
<accession>A0A076LL27</accession>
<dbReference type="EMBL" id="CP006664">
    <property type="protein sequence ID" value="AIJ09150.1"/>
    <property type="molecule type" value="Genomic_DNA"/>
</dbReference>
<evidence type="ECO:0000256" key="1">
    <source>
        <dbReference type="SAM" id="MobiDB-lite"/>
    </source>
</evidence>
<dbReference type="AlphaFoldDB" id="A0A076LL27"/>
<dbReference type="Proteomes" id="UP000028681">
    <property type="component" value="Chromosome"/>
</dbReference>
<evidence type="ECO:0000313" key="2">
    <source>
        <dbReference type="EMBL" id="AIJ09150.1"/>
    </source>
</evidence>
<name>A0A076LL27_9GAMM</name>